<feature type="compositionally biased region" description="Basic residues" evidence="2">
    <location>
        <begin position="38"/>
        <end position="54"/>
    </location>
</feature>
<accession>A0A9P6F0B6</accession>
<gene>
    <name evidence="3" type="primary">FAM72A_3</name>
    <name evidence="3" type="ORF">EC957_005967</name>
</gene>
<feature type="region of interest" description="Disordered" evidence="2">
    <location>
        <begin position="381"/>
        <end position="429"/>
    </location>
</feature>
<dbReference type="AlphaFoldDB" id="A0A9P6F0B6"/>
<dbReference type="GO" id="GO:0005829">
    <property type="term" value="C:cytosol"/>
    <property type="evidence" value="ECO:0007669"/>
    <property type="project" value="TreeGrafter"/>
</dbReference>
<dbReference type="Pfam" id="PF14976">
    <property type="entry name" value="YPEH2ZP"/>
    <property type="match status" value="1"/>
</dbReference>
<dbReference type="PANTHER" id="PTHR31841">
    <property type="entry name" value="PROTEIN FAM72A-RELATED"/>
    <property type="match status" value="1"/>
</dbReference>
<feature type="region of interest" description="Disordered" evidence="2">
    <location>
        <begin position="145"/>
        <end position="175"/>
    </location>
</feature>
<feature type="compositionally biased region" description="Low complexity" evidence="2">
    <location>
        <begin position="69"/>
        <end position="78"/>
    </location>
</feature>
<dbReference type="PANTHER" id="PTHR31841:SF1">
    <property type="entry name" value="PROTEIN FAM72A-RELATED"/>
    <property type="match status" value="1"/>
</dbReference>
<proteinExistence type="inferred from homology"/>
<sequence length="801" mass="89567">MPGSYHSSPPMGSSNNNSSSNSGSSRALGATIQNAHYPNHHQRHSQHRHRRHHSMQTVISADAPQSALNTTENNNRSTRSPHHSRDDNNAPQLRLPAPDLTTRFSEFVRSPRQSATSQHPVIESYIDNEDYQSLLAAVSSIHMSRPLQDTPRPGAADRVGSLEERHSSGQVVTLPDDDETDERMLEVEELEDNEEMYDSTSSSVIEDIYDLQHIMIHNQLEFENQMRRAREDYARHRDNALAEIEQNQEATNQNQSSDHSYSSYETLNSPGESMISTGVEEPPRTMESHLNSPTEHYSNVADNPRPTISSSYFSPTSESTIILSSPPPGRSSTGVSQHNEHQVAGHPSHNVAAGNMNSTAEALRFGNGPYRPFVTGRDINLQQQQQQQQHDIQEQQQQQQGQSFSSYSGRRESEGDMNDPMDQDGNFVVVGENEGGRWSIYGSLTQSSSSFEQHRYQYYRQQQQHPQFAHDRNDLTAGGLPVVRPSDAQPTLRTNSTSYPIHLDATRRGPHAVAPILFVNSGPVSPSSNIPIPSRYINPQPLADPQYTSSFTATSTSSNFYRLNNIATGQTQYAYRRSNATNNYQLPSGPRQRAVSGHSQSYSETVERAEAGGWAPTSHTSAAGSTLTSRYDESLEYRERHNIDLKEVVRMACRFCETIICERGMKAQLLADQSVALLSTDDAPQSVQLVGVDYRPTNCLCRIKDTACLVCGNAIGYHITQPCEKCLNAENNGHLWLFHPEYILSCPRWDPAFMRPLRWGELPRPEQDFDTLSLGKVMQGRPNGAMDVGGMVRREYDAICR</sequence>
<name>A0A9P6F0B6_9FUNG</name>
<evidence type="ECO:0000313" key="3">
    <source>
        <dbReference type="EMBL" id="KAF9538989.1"/>
    </source>
</evidence>
<feature type="region of interest" description="Disordered" evidence="2">
    <location>
        <begin position="1"/>
        <end position="96"/>
    </location>
</feature>
<evidence type="ECO:0000256" key="2">
    <source>
        <dbReference type="SAM" id="MobiDB-lite"/>
    </source>
</evidence>
<organism evidence="3 4">
    <name type="scientific">Mortierella hygrophila</name>
    <dbReference type="NCBI Taxonomy" id="979708"/>
    <lineage>
        <taxon>Eukaryota</taxon>
        <taxon>Fungi</taxon>
        <taxon>Fungi incertae sedis</taxon>
        <taxon>Mucoromycota</taxon>
        <taxon>Mortierellomycotina</taxon>
        <taxon>Mortierellomycetes</taxon>
        <taxon>Mortierellales</taxon>
        <taxon>Mortierellaceae</taxon>
        <taxon>Mortierella</taxon>
    </lineage>
</organism>
<feature type="compositionally biased region" description="Low complexity" evidence="2">
    <location>
        <begin position="307"/>
        <end position="320"/>
    </location>
</feature>
<evidence type="ECO:0000256" key="1">
    <source>
        <dbReference type="ARBA" id="ARBA00006888"/>
    </source>
</evidence>
<evidence type="ECO:0000313" key="4">
    <source>
        <dbReference type="Proteomes" id="UP000723463"/>
    </source>
</evidence>
<feature type="compositionally biased region" description="Polar residues" evidence="2">
    <location>
        <begin position="246"/>
        <end position="276"/>
    </location>
</feature>
<feature type="region of interest" description="Disordered" evidence="2">
    <location>
        <begin position="246"/>
        <end position="353"/>
    </location>
</feature>
<protein>
    <submittedName>
        <fullName evidence="3">Protein fam72a</fullName>
    </submittedName>
</protein>
<comment type="caution">
    <text evidence="3">The sequence shown here is derived from an EMBL/GenBank/DDBJ whole genome shotgun (WGS) entry which is preliminary data.</text>
</comment>
<dbReference type="InterPro" id="IPR026768">
    <property type="entry name" value="YPEH2ZP"/>
</dbReference>
<feature type="compositionally biased region" description="Polar residues" evidence="2">
    <location>
        <begin position="617"/>
        <end position="626"/>
    </location>
</feature>
<feature type="compositionally biased region" description="Low complexity" evidence="2">
    <location>
        <begin position="382"/>
        <end position="402"/>
    </location>
</feature>
<feature type="compositionally biased region" description="Low complexity" evidence="2">
    <location>
        <begin position="7"/>
        <end position="25"/>
    </location>
</feature>
<comment type="similarity">
    <text evidence="1">Belongs to the FAM72 family.</text>
</comment>
<keyword evidence="4" id="KW-1185">Reference proteome</keyword>
<dbReference type="EMBL" id="JAAAXW010000271">
    <property type="protein sequence ID" value="KAF9538989.1"/>
    <property type="molecule type" value="Genomic_DNA"/>
</dbReference>
<feature type="compositionally biased region" description="Polar residues" evidence="2">
    <location>
        <begin position="288"/>
        <end position="301"/>
    </location>
</feature>
<feature type="region of interest" description="Disordered" evidence="2">
    <location>
        <begin position="581"/>
        <end position="626"/>
    </location>
</feature>
<dbReference type="Proteomes" id="UP000723463">
    <property type="component" value="Unassembled WGS sequence"/>
</dbReference>
<reference evidence="3" key="1">
    <citation type="journal article" date="2020" name="Fungal Divers.">
        <title>Resolving the Mortierellaceae phylogeny through synthesis of multi-gene phylogenetics and phylogenomics.</title>
        <authorList>
            <person name="Vandepol N."/>
            <person name="Liber J."/>
            <person name="Desiro A."/>
            <person name="Na H."/>
            <person name="Kennedy M."/>
            <person name="Barry K."/>
            <person name="Grigoriev I.V."/>
            <person name="Miller A.N."/>
            <person name="O'Donnell K."/>
            <person name="Stajich J.E."/>
            <person name="Bonito G."/>
        </authorList>
    </citation>
    <scope>NUCLEOTIDE SEQUENCE</scope>
    <source>
        <strain evidence="3">NRRL 2591</strain>
    </source>
</reference>